<evidence type="ECO:0000313" key="2">
    <source>
        <dbReference type="Proteomes" id="UP001652397"/>
    </source>
</evidence>
<keyword evidence="2" id="KW-1185">Reference proteome</keyword>
<dbReference type="EMBL" id="JAOQJE010000004">
    <property type="protein sequence ID" value="MCU6788578.1"/>
    <property type="molecule type" value="Genomic_DNA"/>
</dbReference>
<dbReference type="Proteomes" id="UP001652397">
    <property type="component" value="Unassembled WGS sequence"/>
</dbReference>
<accession>A0ABT2U1T5</accession>
<gene>
    <name evidence="1" type="ORF">OCV66_05665</name>
</gene>
<comment type="caution">
    <text evidence="1">The sequence shown here is derived from an EMBL/GenBank/DDBJ whole genome shotgun (WGS) entry which is preliminary data.</text>
</comment>
<proteinExistence type="predicted"/>
<organism evidence="1 2">
    <name type="scientific">Agathobaculum ammoniilyticum</name>
    <dbReference type="NCBI Taxonomy" id="2981778"/>
    <lineage>
        <taxon>Bacteria</taxon>
        <taxon>Bacillati</taxon>
        <taxon>Bacillota</taxon>
        <taxon>Clostridia</taxon>
        <taxon>Eubacteriales</taxon>
        <taxon>Butyricicoccaceae</taxon>
        <taxon>Agathobaculum</taxon>
    </lineage>
</organism>
<evidence type="ECO:0000313" key="1">
    <source>
        <dbReference type="EMBL" id="MCU6788578.1"/>
    </source>
</evidence>
<protein>
    <recommendedName>
        <fullName evidence="3">TFIIB-type zinc ribbon-containing protein</fullName>
    </recommendedName>
</protein>
<sequence>MIEDNEQKIINIFPAIIERNRQKICQCKNPTYVIDETNHIVSCEECGAILDPWAVLFEIAQRWEQIAKDTAREKERLKFWREEERKIIRLRGVQDITRKYRQGMWPVCPECKQVFDPGEVSGFVNAALYGMNKGEDT</sequence>
<dbReference type="RefSeq" id="WP_147573903.1">
    <property type="nucleotide sequence ID" value="NZ_JAOQJE010000004.1"/>
</dbReference>
<evidence type="ECO:0008006" key="3">
    <source>
        <dbReference type="Google" id="ProtNLM"/>
    </source>
</evidence>
<name>A0ABT2U1T5_9FIRM</name>
<reference evidence="1 2" key="1">
    <citation type="journal article" date="2021" name="ISME Commun">
        <title>Automated analysis of genomic sequences facilitates high-throughput and comprehensive description of bacteria.</title>
        <authorList>
            <person name="Hitch T.C.A."/>
        </authorList>
    </citation>
    <scope>NUCLEOTIDE SEQUENCE [LARGE SCALE GENOMIC DNA]</scope>
    <source>
        <strain evidence="1 2">Sanger_34</strain>
    </source>
</reference>